<dbReference type="EMBL" id="CP147404">
    <property type="protein sequence ID" value="WXB94477.1"/>
    <property type="molecule type" value="Genomic_DNA"/>
</dbReference>
<feature type="domain" description="ABC-2 type transporter transmembrane" evidence="7">
    <location>
        <begin position="25"/>
        <end position="195"/>
    </location>
</feature>
<keyword evidence="2 6" id="KW-0812">Transmembrane</keyword>
<evidence type="ECO:0000313" key="9">
    <source>
        <dbReference type="Proteomes" id="UP001387364"/>
    </source>
</evidence>
<dbReference type="PANTHER" id="PTHR43077">
    <property type="entry name" value="TRANSPORT PERMEASE YVFS-RELATED"/>
    <property type="match status" value="1"/>
</dbReference>
<dbReference type="Gene3D" id="3.40.1710.10">
    <property type="entry name" value="abc type-2 transporter like domain"/>
    <property type="match status" value="1"/>
</dbReference>
<name>A0ABZ2NB68_9BACI</name>
<dbReference type="InterPro" id="IPR017500">
    <property type="entry name" value="Phage_infect_YhgE_N"/>
</dbReference>
<keyword evidence="9" id="KW-1185">Reference proteome</keyword>
<feature type="transmembrane region" description="Helical" evidence="6">
    <location>
        <begin position="734"/>
        <end position="758"/>
    </location>
</feature>
<dbReference type="NCBIfam" id="TIGR03062">
    <property type="entry name" value="pip_yhgE_Cterm"/>
    <property type="match status" value="1"/>
</dbReference>
<dbReference type="InterPro" id="IPR013525">
    <property type="entry name" value="ABC2_TM"/>
</dbReference>
<comment type="subcellular location">
    <subcellularLocation>
        <location evidence="1">Membrane</location>
        <topology evidence="1">Multi-pass membrane protein</topology>
    </subcellularLocation>
</comment>
<dbReference type="InterPro" id="IPR051328">
    <property type="entry name" value="T7SS_ABC-Transporter"/>
</dbReference>
<organism evidence="8 9">
    <name type="scientific">Bacillus kandeliae</name>
    <dbReference type="NCBI Taxonomy" id="3129297"/>
    <lineage>
        <taxon>Bacteria</taxon>
        <taxon>Bacillati</taxon>
        <taxon>Bacillota</taxon>
        <taxon>Bacilli</taxon>
        <taxon>Bacillales</taxon>
        <taxon>Bacillaceae</taxon>
        <taxon>Bacillus</taxon>
    </lineage>
</organism>
<proteinExistence type="predicted"/>
<evidence type="ECO:0000259" key="7">
    <source>
        <dbReference type="Pfam" id="PF12698"/>
    </source>
</evidence>
<keyword evidence="3 6" id="KW-1133">Transmembrane helix</keyword>
<evidence type="ECO:0000256" key="5">
    <source>
        <dbReference type="SAM" id="Coils"/>
    </source>
</evidence>
<feature type="coiled-coil region" evidence="5">
    <location>
        <begin position="224"/>
        <end position="261"/>
    </location>
</feature>
<dbReference type="Gene3D" id="1.20.120.20">
    <property type="entry name" value="Apolipoprotein"/>
    <property type="match status" value="1"/>
</dbReference>
<evidence type="ECO:0000256" key="4">
    <source>
        <dbReference type="ARBA" id="ARBA00023136"/>
    </source>
</evidence>
<reference evidence="8 9" key="1">
    <citation type="submission" date="2024-02" db="EMBL/GenBank/DDBJ databases">
        <title>Seven novel Bacillus-like species.</title>
        <authorList>
            <person name="Liu G."/>
        </authorList>
    </citation>
    <scope>NUCLEOTIDE SEQUENCE [LARGE SCALE GENOMIC DNA]</scope>
    <source>
        <strain evidence="8 9">FJAT-52991</strain>
    </source>
</reference>
<dbReference type="PANTHER" id="PTHR43077:SF10">
    <property type="entry name" value="TRANSPORT PERMEASE PROTEIN"/>
    <property type="match status" value="1"/>
</dbReference>
<evidence type="ECO:0000256" key="3">
    <source>
        <dbReference type="ARBA" id="ARBA00022989"/>
    </source>
</evidence>
<feature type="transmembrane region" description="Helical" evidence="6">
    <location>
        <begin position="764"/>
        <end position="788"/>
    </location>
</feature>
<feature type="transmembrane region" description="Helical" evidence="6">
    <location>
        <begin position="21"/>
        <end position="38"/>
    </location>
</feature>
<feature type="transmembrane region" description="Helical" evidence="6">
    <location>
        <begin position="852"/>
        <end position="869"/>
    </location>
</feature>
<accession>A0ABZ2NB68</accession>
<dbReference type="NCBIfam" id="TIGR03061">
    <property type="entry name" value="pip_yhgE_Nterm"/>
    <property type="match status" value="1"/>
</dbReference>
<keyword evidence="4 6" id="KW-0472">Membrane</keyword>
<feature type="transmembrane region" description="Helical" evidence="6">
    <location>
        <begin position="696"/>
        <end position="713"/>
    </location>
</feature>
<gene>
    <name evidence="8" type="ORF">WDJ61_07580</name>
</gene>
<evidence type="ECO:0000256" key="6">
    <source>
        <dbReference type="SAM" id="Phobius"/>
    </source>
</evidence>
<dbReference type="RefSeq" id="WP_338754206.1">
    <property type="nucleotide sequence ID" value="NZ_CP147404.1"/>
</dbReference>
<evidence type="ECO:0000256" key="2">
    <source>
        <dbReference type="ARBA" id="ARBA00022692"/>
    </source>
</evidence>
<feature type="domain" description="ABC-2 type transporter transmembrane" evidence="7">
    <location>
        <begin position="651"/>
        <end position="868"/>
    </location>
</feature>
<evidence type="ECO:0000313" key="8">
    <source>
        <dbReference type="EMBL" id="WXB94477.1"/>
    </source>
</evidence>
<evidence type="ECO:0000256" key="1">
    <source>
        <dbReference type="ARBA" id="ARBA00004141"/>
    </source>
</evidence>
<keyword evidence="5" id="KW-0175">Coiled coil</keyword>
<dbReference type="InterPro" id="IPR017501">
    <property type="entry name" value="Phage_infect_YhgE_C"/>
</dbReference>
<dbReference type="Pfam" id="PF12698">
    <property type="entry name" value="ABC2_membrane_3"/>
    <property type="match status" value="2"/>
</dbReference>
<protein>
    <submittedName>
        <fullName evidence="8">YhgE/Pip domain-containing protein</fullName>
    </submittedName>
</protein>
<feature type="transmembrane region" description="Helical" evidence="6">
    <location>
        <begin position="795"/>
        <end position="815"/>
    </location>
</feature>
<sequence>MKKIFHIYKTDWLRLFKVPTGIFLVIAIMFLPSVYAWVNIEAMWDPYADTSGIKVAVTSEDQGVAVRGEKINIGNEVVNNLKKNEKLGWMFVSRKEAERGVKYGDYYASLHIPKDFSKKITSVLEETPQKAQVNYTVNEKLNAVAPKITGTGVSSIVAQISENFTKEVDKAVLSGFNEAGIELEKELPIIRNIESKIFQLEERLPAIREMGDKILVLETKLPELREKGQKMIELEKKIPEVEQAGKNIIKLEQKLPQLEQIGEEILLIQSKLPDIQQAGERVVELDQNFYKVEEALDKGIQDAQKASEIIMDAQKALPKVKEIADKGVAFADQLNEFMQQNDGAFDAVVPVIRQNLVLLQQTADAVTQLMEQIQSANFDPAQTLESTKFIKNRLQSGVKIIDHMIDLLTRLDQYVDGNVFADMIHRLTSIKKNFEQQISQISRIQEAIRKGEQPAKDIVENVRQLSVNASDSLTNLLSAFDSTIVPALNRALATLKEEVLQSSELLQSAKSRLPDVEAILNDAQAGVQFGLDQLTTIKRDLPTIQKKIHEAAASIQHKMGQATSAVNEAARFVQQDLPEVEKKVHKAADFVRNDLPTVEKEVQKVSYLIQTKFPEVEQAIHQVASLIRTDLPELEASVKNAADQIRRFESETDLKEIIQLLKNDVQKESDFLADPITLKENKLFHIPNYGSAMSPFYTTLSLWVGAMLLISLFRTDIDDPNKEYRSYHVYFGRLMIFLTIGFFQAIIVSLGDIILLNAYVVEKFWFVVFAVLISAVFVTVTYTLVSVFGNIGKGLAIIFLVLQFSSSGGTFPVSLTPSFFQKISPYGPFTYAVSLLREAVAGMIPEFVIKDVLILLLFIAICFVFAILFKKPLSKYIEKMAKKAKDTQIIA</sequence>
<dbReference type="Proteomes" id="UP001387364">
    <property type="component" value="Chromosome"/>
</dbReference>